<feature type="signal peptide" evidence="3">
    <location>
        <begin position="1"/>
        <end position="24"/>
    </location>
</feature>
<dbReference type="GO" id="GO:0030246">
    <property type="term" value="F:carbohydrate binding"/>
    <property type="evidence" value="ECO:0007669"/>
    <property type="project" value="InterPro"/>
</dbReference>
<dbReference type="CDD" id="cd08547">
    <property type="entry name" value="Type_II_cohesin"/>
    <property type="match status" value="1"/>
</dbReference>
<feature type="chain" id="PRO_5002538330" description="Cohesin domain-containing protein" evidence="3">
    <location>
        <begin position="25"/>
        <end position="258"/>
    </location>
</feature>
<dbReference type="EMBL" id="LCIT01000023">
    <property type="protein sequence ID" value="KKT61812.1"/>
    <property type="molecule type" value="Genomic_DNA"/>
</dbReference>
<dbReference type="PATRIC" id="fig|1618648.3.peg.893"/>
<dbReference type="Pfam" id="PF00963">
    <property type="entry name" value="Cohesin"/>
    <property type="match status" value="1"/>
</dbReference>
<evidence type="ECO:0000259" key="4">
    <source>
        <dbReference type="Pfam" id="PF00963"/>
    </source>
</evidence>
<evidence type="ECO:0000256" key="1">
    <source>
        <dbReference type="SAM" id="MobiDB-lite"/>
    </source>
</evidence>
<sequence length="258" mass="26741">MKKYLFTILLGAFGTMAMAAPALAATSVSFAPVNVSVRQGQTFTLTIGVNPQGVKNYTAKTELHYPADLLEVKSFTFAPSWMPLAQSGYDLTDNTNGVLIKTAGYQGGISSTATFGTVSFLAKKSGNGTITLNSGNSLALDANNQNVIAGASVQTAVAISAPTPTTPKTPTTQTTPAPEPTEEGFILGEEAPAVQEPTPAPQPIAQQSLLAAIGSIVTLGTDSVIVGLLVVVAILALAGYAIYSMIQRVRRKNLGKPR</sequence>
<dbReference type="Proteomes" id="UP000033945">
    <property type="component" value="Unassembled WGS sequence"/>
</dbReference>
<feature type="compositionally biased region" description="Low complexity" evidence="1">
    <location>
        <begin position="162"/>
        <end position="176"/>
    </location>
</feature>
<dbReference type="InterPro" id="IPR002102">
    <property type="entry name" value="Cohesin_dom"/>
</dbReference>
<feature type="domain" description="Cohesin" evidence="4">
    <location>
        <begin position="34"/>
        <end position="156"/>
    </location>
</feature>
<organism evidence="5 6">
    <name type="scientific">Candidatus Giovannonibacteria bacterium GW2011_GWA2_44_26</name>
    <dbReference type="NCBI Taxonomy" id="1618648"/>
    <lineage>
        <taxon>Bacteria</taxon>
        <taxon>Candidatus Giovannoniibacteriota</taxon>
    </lineage>
</organism>
<dbReference type="InterPro" id="IPR008965">
    <property type="entry name" value="CBM2/CBM3_carb-bd_dom_sf"/>
</dbReference>
<keyword evidence="2" id="KW-0812">Transmembrane</keyword>
<feature type="region of interest" description="Disordered" evidence="1">
    <location>
        <begin position="161"/>
        <end position="183"/>
    </location>
</feature>
<name>A0A0G1KZQ1_9BACT</name>
<dbReference type="Gene3D" id="2.60.40.680">
    <property type="match status" value="1"/>
</dbReference>
<dbReference type="SUPFAM" id="SSF49384">
    <property type="entry name" value="Carbohydrate-binding domain"/>
    <property type="match status" value="1"/>
</dbReference>
<proteinExistence type="predicted"/>
<reference evidence="5 6" key="1">
    <citation type="journal article" date="2015" name="Nature">
        <title>rRNA introns, odd ribosomes, and small enigmatic genomes across a large radiation of phyla.</title>
        <authorList>
            <person name="Brown C.T."/>
            <person name="Hug L.A."/>
            <person name="Thomas B.C."/>
            <person name="Sharon I."/>
            <person name="Castelle C.J."/>
            <person name="Singh A."/>
            <person name="Wilkins M.J."/>
            <person name="Williams K.H."/>
            <person name="Banfield J.F."/>
        </authorList>
    </citation>
    <scope>NUCLEOTIDE SEQUENCE [LARGE SCALE GENOMIC DNA]</scope>
</reference>
<evidence type="ECO:0000313" key="5">
    <source>
        <dbReference type="EMBL" id="KKT61812.1"/>
    </source>
</evidence>
<evidence type="ECO:0000256" key="3">
    <source>
        <dbReference type="SAM" id="SignalP"/>
    </source>
</evidence>
<dbReference type="GO" id="GO:0000272">
    <property type="term" value="P:polysaccharide catabolic process"/>
    <property type="evidence" value="ECO:0007669"/>
    <property type="project" value="InterPro"/>
</dbReference>
<feature type="transmembrane region" description="Helical" evidence="2">
    <location>
        <begin position="224"/>
        <end position="243"/>
    </location>
</feature>
<comment type="caution">
    <text evidence="5">The sequence shown here is derived from an EMBL/GenBank/DDBJ whole genome shotgun (WGS) entry which is preliminary data.</text>
</comment>
<gene>
    <name evidence="5" type="ORF">UW55_C0023G0012</name>
</gene>
<keyword evidence="2" id="KW-0472">Membrane</keyword>
<dbReference type="AlphaFoldDB" id="A0A0G1KZQ1"/>
<accession>A0A0G1KZQ1</accession>
<keyword evidence="3" id="KW-0732">Signal</keyword>
<protein>
    <recommendedName>
        <fullName evidence="4">Cohesin domain-containing protein</fullName>
    </recommendedName>
</protein>
<keyword evidence="2" id="KW-1133">Transmembrane helix</keyword>
<evidence type="ECO:0000313" key="6">
    <source>
        <dbReference type="Proteomes" id="UP000033945"/>
    </source>
</evidence>
<evidence type="ECO:0000256" key="2">
    <source>
        <dbReference type="SAM" id="Phobius"/>
    </source>
</evidence>